<dbReference type="Pfam" id="PF11716">
    <property type="entry name" value="MDMPI_N"/>
    <property type="match status" value="1"/>
</dbReference>
<dbReference type="Gene3D" id="1.20.120.450">
    <property type="entry name" value="dinb family like domain"/>
    <property type="match status" value="1"/>
</dbReference>
<protein>
    <recommendedName>
        <fullName evidence="1">Mycothiol-dependent maleylpyruvate isomerase metal-binding domain-containing protein</fullName>
    </recommendedName>
</protein>
<dbReference type="InterPro" id="IPR024344">
    <property type="entry name" value="MDMPI_metal-binding"/>
</dbReference>
<evidence type="ECO:0000259" key="1">
    <source>
        <dbReference type="Pfam" id="PF11716"/>
    </source>
</evidence>
<dbReference type="InterPro" id="IPR017520">
    <property type="entry name" value="CHP03086"/>
</dbReference>
<gene>
    <name evidence="2" type="ORF">Ahu01nite_026540</name>
</gene>
<accession>A0ABQ3ZMX8</accession>
<dbReference type="RefSeq" id="WP_203836774.1">
    <property type="nucleotide sequence ID" value="NZ_BAAATV010000006.1"/>
</dbReference>
<proteinExistence type="predicted"/>
<organism evidence="2 3">
    <name type="scientific">Winogradskya humida</name>
    <dbReference type="NCBI Taxonomy" id="113566"/>
    <lineage>
        <taxon>Bacteria</taxon>
        <taxon>Bacillati</taxon>
        <taxon>Actinomycetota</taxon>
        <taxon>Actinomycetes</taxon>
        <taxon>Micromonosporales</taxon>
        <taxon>Micromonosporaceae</taxon>
        <taxon>Winogradskya</taxon>
    </lineage>
</organism>
<dbReference type="NCBIfam" id="TIGR03086">
    <property type="entry name" value="TIGR03086 family metal-binding protein"/>
    <property type="match status" value="1"/>
</dbReference>
<evidence type="ECO:0000313" key="2">
    <source>
        <dbReference type="EMBL" id="GIE19552.1"/>
    </source>
</evidence>
<feature type="domain" description="Mycothiol-dependent maleylpyruvate isomerase metal-binding" evidence="1">
    <location>
        <begin position="18"/>
        <end position="60"/>
    </location>
</feature>
<dbReference type="EMBL" id="BOMN01000030">
    <property type="protein sequence ID" value="GIE19552.1"/>
    <property type="molecule type" value="Genomic_DNA"/>
</dbReference>
<sequence>MSAATVDQLAETAEHVGWLINGIKPDQWGDPTPCPEWDVQALVRHLVLGNVMDASGLLTRPPKHRELLAGFDETAATLIAAFRQPGVLDRILEVPFGRVDGLMALHLRLTELLVHGWDIARATGQQAGFPDEIVVQELGFTAKALAAMPVPRRPFAPPIAAQAGAPALDHLVSSLGRVA</sequence>
<keyword evidence="3" id="KW-1185">Reference proteome</keyword>
<evidence type="ECO:0000313" key="3">
    <source>
        <dbReference type="Proteomes" id="UP000603200"/>
    </source>
</evidence>
<dbReference type="Proteomes" id="UP000603200">
    <property type="component" value="Unassembled WGS sequence"/>
</dbReference>
<comment type="caution">
    <text evidence="2">The sequence shown here is derived from an EMBL/GenBank/DDBJ whole genome shotgun (WGS) entry which is preliminary data.</text>
</comment>
<dbReference type="SUPFAM" id="SSF109854">
    <property type="entry name" value="DinB/YfiT-like putative metalloenzymes"/>
    <property type="match status" value="1"/>
</dbReference>
<dbReference type="InterPro" id="IPR034660">
    <property type="entry name" value="DinB/YfiT-like"/>
</dbReference>
<name>A0ABQ3ZMX8_9ACTN</name>
<reference evidence="2 3" key="1">
    <citation type="submission" date="2021-01" db="EMBL/GenBank/DDBJ databases">
        <title>Whole genome shotgun sequence of Actinoplanes humidus NBRC 14915.</title>
        <authorList>
            <person name="Komaki H."/>
            <person name="Tamura T."/>
        </authorList>
    </citation>
    <scope>NUCLEOTIDE SEQUENCE [LARGE SCALE GENOMIC DNA]</scope>
    <source>
        <strain evidence="2 3">NBRC 14915</strain>
    </source>
</reference>